<dbReference type="OrthoDB" id="2290247at2759"/>
<feature type="compositionally biased region" description="Low complexity" evidence="1">
    <location>
        <begin position="143"/>
        <end position="155"/>
    </location>
</feature>
<proteinExistence type="predicted"/>
<evidence type="ECO:0000313" key="2">
    <source>
        <dbReference type="EMBL" id="GAN05985.1"/>
    </source>
</evidence>
<sequence>MNHNTTPSSMKRPKKPMPLFGLFRKNKPDPIVPHHQHQQQQQLSPLGSGISSVPFNSMLSPTFHHQQQQVDPYSPPRIPKPSVSDSRRPTRQQPAQQQPQQQPQQQQRQRTRQRSKSVGRDPSTAMLEERELALNKLCKREPPSSLADSLPLLSPTYKTTAPPVPPIPLKHQPNNNTSMRKFSSAHDLRKAAKLQQESMNQQVPLPIKHEQLSRSRSLSASPRRLHTSKSHQNLVKSPTTPTYTRSYKKSYKPSPALDSDDDDDVPLGYLQSPTSKPSSLLSDQEEDDDKDLVPIAVLDIKPTEEFQTAADKYKLKVKERLQFDDYLSGEEQDDDDDIPISLALMSPKWKKKEIKRF</sequence>
<evidence type="ECO:0000313" key="3">
    <source>
        <dbReference type="Proteomes" id="UP000053815"/>
    </source>
</evidence>
<reference evidence="2" key="1">
    <citation type="submission" date="2014-09" db="EMBL/GenBank/DDBJ databases">
        <title>Draft genome sequence of an oleaginous Mucoromycotina fungus Mucor ambiguus NBRC6742.</title>
        <authorList>
            <person name="Takeda I."/>
            <person name="Yamane N."/>
            <person name="Morita T."/>
            <person name="Tamano K."/>
            <person name="Machida M."/>
            <person name="Baker S."/>
            <person name="Koike H."/>
        </authorList>
    </citation>
    <scope>NUCLEOTIDE SEQUENCE</scope>
    <source>
        <strain evidence="2">NBRC 6742</strain>
    </source>
</reference>
<feature type="compositionally biased region" description="Polar residues" evidence="1">
    <location>
        <begin position="230"/>
        <end position="245"/>
    </location>
</feature>
<evidence type="ECO:0000256" key="1">
    <source>
        <dbReference type="SAM" id="MobiDB-lite"/>
    </source>
</evidence>
<dbReference type="AlphaFoldDB" id="A0A0C9LV15"/>
<keyword evidence="3" id="KW-1185">Reference proteome</keyword>
<feature type="compositionally biased region" description="Polar residues" evidence="1">
    <location>
        <begin position="43"/>
        <end position="71"/>
    </location>
</feature>
<feature type="compositionally biased region" description="Polar residues" evidence="1">
    <location>
        <begin position="172"/>
        <end position="181"/>
    </location>
</feature>
<accession>A0A0C9LV15</accession>
<name>A0A0C9LV15_9FUNG</name>
<dbReference type="EMBL" id="DF836396">
    <property type="protein sequence ID" value="GAN05985.1"/>
    <property type="molecule type" value="Genomic_DNA"/>
</dbReference>
<gene>
    <name evidence="2" type="ORF">MAM1_0107c05461</name>
</gene>
<dbReference type="Proteomes" id="UP000053815">
    <property type="component" value="Unassembled WGS sequence"/>
</dbReference>
<feature type="region of interest" description="Disordered" evidence="1">
    <location>
        <begin position="139"/>
        <end position="289"/>
    </location>
</feature>
<protein>
    <submittedName>
        <fullName evidence="2">Uncharacterized protein</fullName>
    </submittedName>
</protein>
<feature type="region of interest" description="Disordered" evidence="1">
    <location>
        <begin position="1"/>
        <end position="126"/>
    </location>
</feature>
<feature type="compositionally biased region" description="Low complexity" evidence="1">
    <location>
        <begin position="91"/>
        <end position="108"/>
    </location>
</feature>
<organism evidence="2">
    <name type="scientific">Mucor ambiguus</name>
    <dbReference type="NCBI Taxonomy" id="91626"/>
    <lineage>
        <taxon>Eukaryota</taxon>
        <taxon>Fungi</taxon>
        <taxon>Fungi incertae sedis</taxon>
        <taxon>Mucoromycota</taxon>
        <taxon>Mucoromycotina</taxon>
        <taxon>Mucoromycetes</taxon>
        <taxon>Mucorales</taxon>
        <taxon>Mucorineae</taxon>
        <taxon>Mucoraceae</taxon>
        <taxon>Mucor</taxon>
    </lineage>
</organism>